<evidence type="ECO:0000256" key="1">
    <source>
        <dbReference type="SAM" id="MobiDB-lite"/>
    </source>
</evidence>
<dbReference type="AlphaFoldDB" id="A0A839E5L4"/>
<organism evidence="2 3">
    <name type="scientific">Halosaccharopolyspora lacisalsi</name>
    <dbReference type="NCBI Taxonomy" id="1000566"/>
    <lineage>
        <taxon>Bacteria</taxon>
        <taxon>Bacillati</taxon>
        <taxon>Actinomycetota</taxon>
        <taxon>Actinomycetes</taxon>
        <taxon>Pseudonocardiales</taxon>
        <taxon>Pseudonocardiaceae</taxon>
        <taxon>Halosaccharopolyspora</taxon>
    </lineage>
</organism>
<reference evidence="2 3" key="1">
    <citation type="submission" date="2020-07" db="EMBL/GenBank/DDBJ databases">
        <title>Sequencing the genomes of 1000 actinobacteria strains.</title>
        <authorList>
            <person name="Klenk H.-P."/>
        </authorList>
    </citation>
    <scope>NUCLEOTIDE SEQUENCE [LARGE SCALE GENOMIC DNA]</scope>
    <source>
        <strain evidence="2 3">DSM 45975</strain>
    </source>
</reference>
<dbReference type="EMBL" id="JACGWZ010000016">
    <property type="protein sequence ID" value="MBA8827926.1"/>
    <property type="molecule type" value="Genomic_DNA"/>
</dbReference>
<accession>A0A839E5L4</accession>
<name>A0A839E5L4_9PSEU</name>
<feature type="compositionally biased region" description="Polar residues" evidence="1">
    <location>
        <begin position="143"/>
        <end position="155"/>
    </location>
</feature>
<dbReference type="RefSeq" id="WP_182547071.1">
    <property type="nucleotide sequence ID" value="NZ_JACGWZ010000016.1"/>
</dbReference>
<evidence type="ECO:0000313" key="3">
    <source>
        <dbReference type="Proteomes" id="UP000569329"/>
    </source>
</evidence>
<feature type="compositionally biased region" description="Basic and acidic residues" evidence="1">
    <location>
        <begin position="193"/>
        <end position="202"/>
    </location>
</feature>
<feature type="compositionally biased region" description="Acidic residues" evidence="1">
    <location>
        <begin position="105"/>
        <end position="119"/>
    </location>
</feature>
<feature type="compositionally biased region" description="Polar residues" evidence="1">
    <location>
        <begin position="169"/>
        <end position="184"/>
    </location>
</feature>
<evidence type="ECO:0000313" key="2">
    <source>
        <dbReference type="EMBL" id="MBA8827926.1"/>
    </source>
</evidence>
<sequence length="663" mass="72452">MDASELLQLYSNSQADDPVAELRGKIQEAVDTDGADLNEVEQTATEQLESAYNDGKYEPSQAGEIRNLAQVLSEVRSERDDRAQAAAELDAEMSNLMAQVRGDTGDESDDQDDEQDDDSGVIGGESAETDQSSAGDAPAQDTPAEQQPAATVPTQPASSPDPVPAAATGQRSNPRITPPRSNTRVAAPSFGDVRSHQPDTKLPDSNSNTIKPFITAAADVPDVPAGQNMNMRDVANATLSRFRSMPIGQPNTGEVRKSVAVVNKGYPEALTASGKPGNDADTELVERVADEKQLPGGSLVAAAQLAEKNNGNVTAAMDPLPTPPGDVWCAPSQRDFELCPPLAQRSNMLDLPSMAMPSMGGIQWPTWWQFPDQHQPPESNQPDGNPPGRNSWHGYNHMYDPDLKDPDFFKKNPKKCIQGPCPDWQEERLNLAYLCITGSILREYVWPSIAERFISDSLLSHARYMNGIYISTIMARSDNLPAFSANDTAGTNGVNGYGIGSAAEAVLERVGFLATWFRTTYRMAPDETLEGFAPLWFREYLKIDLERKLNRPHGSVSNAEVTALFAQWNTRIQWVMDHPEDLDNGNQWNGSYSGGVMPGSGADANWPDNVTLTFYPAGSWVLAEDNIIRLDSLYSSEQLANNEYTALFTEDAWLLMNRCNRSF</sequence>
<dbReference type="NCBIfam" id="NF033847">
    <property type="entry name" value="MCP_Sipho"/>
    <property type="match status" value="2"/>
</dbReference>
<feature type="non-terminal residue" evidence="2">
    <location>
        <position position="663"/>
    </location>
</feature>
<dbReference type="InterPro" id="IPR047790">
    <property type="entry name" value="MCP_Sipho"/>
</dbReference>
<feature type="compositionally biased region" description="Low complexity" evidence="1">
    <location>
        <begin position="156"/>
        <end position="167"/>
    </location>
</feature>
<feature type="region of interest" description="Disordered" evidence="1">
    <location>
        <begin position="366"/>
        <end position="396"/>
    </location>
</feature>
<proteinExistence type="predicted"/>
<dbReference type="Proteomes" id="UP000569329">
    <property type="component" value="Unassembled WGS sequence"/>
</dbReference>
<keyword evidence="3" id="KW-1185">Reference proteome</keyword>
<gene>
    <name evidence="2" type="ORF">FHX42_005333</name>
</gene>
<feature type="region of interest" description="Disordered" evidence="1">
    <location>
        <begin position="76"/>
        <end position="207"/>
    </location>
</feature>
<protein>
    <submittedName>
        <fullName evidence="2">Uncharacterized protein</fullName>
    </submittedName>
</protein>
<comment type="caution">
    <text evidence="2">The sequence shown here is derived from an EMBL/GenBank/DDBJ whole genome shotgun (WGS) entry which is preliminary data.</text>
</comment>